<evidence type="ECO:0000256" key="1">
    <source>
        <dbReference type="SAM" id="MobiDB-lite"/>
    </source>
</evidence>
<keyword evidence="3" id="KW-1185">Reference proteome</keyword>
<dbReference type="AlphaFoldDB" id="A0A369JD62"/>
<dbReference type="Proteomes" id="UP000076154">
    <property type="component" value="Unassembled WGS sequence"/>
</dbReference>
<evidence type="ECO:0000313" key="2">
    <source>
        <dbReference type="EMBL" id="RDB19150.1"/>
    </source>
</evidence>
<sequence>MSLPSSSDLPGRSSVEEGMILYSETHGTQIGRTAAEKMREKKLRDDPMVLVIGPSNVECRRCCTPIKLSDKSLFDHYHWTSHRRRCLKKPPGMLKRRGPQAKSTKNAKHHRAVVDQHRISPAKEESVSISLSPSVDPQPPLLPVTTPSHQPSLHFRPETFSSKVFEDYLFRAGHKNSAALPTDFPRRQEWNWSQLVPPKFIQRAPIPNTEVCDGDRNSYTASDFVASSEAIETFWITASW</sequence>
<dbReference type="OrthoDB" id="3268830at2759"/>
<accession>A0A369JD62</accession>
<organism evidence="2 3">
    <name type="scientific">Hypsizygus marmoreus</name>
    <name type="common">White beech mushroom</name>
    <name type="synonym">Agaricus marmoreus</name>
    <dbReference type="NCBI Taxonomy" id="39966"/>
    <lineage>
        <taxon>Eukaryota</taxon>
        <taxon>Fungi</taxon>
        <taxon>Dikarya</taxon>
        <taxon>Basidiomycota</taxon>
        <taxon>Agaricomycotina</taxon>
        <taxon>Agaricomycetes</taxon>
        <taxon>Agaricomycetidae</taxon>
        <taxon>Agaricales</taxon>
        <taxon>Tricholomatineae</taxon>
        <taxon>Lyophyllaceae</taxon>
        <taxon>Hypsizygus</taxon>
    </lineage>
</organism>
<feature type="region of interest" description="Disordered" evidence="1">
    <location>
        <begin position="89"/>
        <end position="113"/>
    </location>
</feature>
<proteinExistence type="predicted"/>
<gene>
    <name evidence="2" type="ORF">Hypma_014217</name>
</gene>
<protein>
    <submittedName>
        <fullName evidence="2">Uncharacterized protein</fullName>
    </submittedName>
</protein>
<comment type="caution">
    <text evidence="2">The sequence shown here is derived from an EMBL/GenBank/DDBJ whole genome shotgun (WGS) entry which is preliminary data.</text>
</comment>
<dbReference type="InParanoid" id="A0A369JD62"/>
<evidence type="ECO:0000313" key="3">
    <source>
        <dbReference type="Proteomes" id="UP000076154"/>
    </source>
</evidence>
<dbReference type="EMBL" id="LUEZ02000083">
    <property type="protein sequence ID" value="RDB19150.1"/>
    <property type="molecule type" value="Genomic_DNA"/>
</dbReference>
<reference evidence="2" key="1">
    <citation type="submission" date="2018-04" db="EMBL/GenBank/DDBJ databases">
        <title>Whole genome sequencing of Hypsizygus marmoreus.</title>
        <authorList>
            <person name="Choi I.-G."/>
            <person name="Min B."/>
            <person name="Kim J.-G."/>
            <person name="Kim S."/>
            <person name="Oh Y.-L."/>
            <person name="Kong W.-S."/>
            <person name="Park H."/>
            <person name="Jeong J."/>
            <person name="Song E.-S."/>
        </authorList>
    </citation>
    <scope>NUCLEOTIDE SEQUENCE [LARGE SCALE GENOMIC DNA]</scope>
    <source>
        <strain evidence="2">51987-8</strain>
    </source>
</reference>
<feature type="compositionally biased region" description="Basic residues" evidence="1">
    <location>
        <begin position="89"/>
        <end position="111"/>
    </location>
</feature>
<name>A0A369JD62_HYPMA</name>